<proteinExistence type="predicted"/>
<evidence type="ECO:0000313" key="1">
    <source>
        <dbReference type="EMBL" id="CAK9040946.1"/>
    </source>
</evidence>
<evidence type="ECO:0000313" key="2">
    <source>
        <dbReference type="Proteomes" id="UP001642464"/>
    </source>
</evidence>
<sequence>MSLRSKEKQLRLLREKLLLRPEGRDDVISVHACCKAVSQKCGIQHCTIPLWTMATACEGFFCEKEKPPAGWKEIDPAQLPSPKSWRWVLLMEPQEKRTLARQVDAAMGVVHDLIHENGALESDAPVRQLLTEVLFTLDNVGLLTSEVYRLDSCLGFLGGSITAGRARMKRRSAARENRDKRLLEAMTAGGLSARAAHKVWNIFRPNKRDQVGWSTVQRRIRQETTPFRDCFDVVQLPGSSASMCVANLPKVLRMVADKSPALTQYLLDGSERQPLQPVLYHDDAQAGNILSWHKRKKATLFALSFDAWLPLWGAEGTWLPVGFLAKSELDKSLGLGSAVATALKHMHNACMGGVDVGGRTELRIASQWRMLCDGDAVRASFDLKGAAGLRCCYRCSNVLKLGAGVSDEAFVEISSFRKDVFVRVTDADLFLQADTLSELKKKKDTEVYEKSAGIRKAPAGMLTDRLARLLLPPSRSVVDVMHLYFCNGCASWELALCWNAVQEQLPALTLESLRECCEARAWRRPGQVSLRQTGFKDLFDGRSWHKDEFGGTATYTRIMVPLLQYYLETFVARRNLCAKELESFKLLAWVCREINWQRHRWRRIEQHSEVAALEALSYAHQKAFVECYGSEACKPKHHWRLHVAEWSLALGALPFCDTHEAKHRCYKSGGAAGRGAHLVHKPHIQSLNIVGHLWRHSVARMEQTDMTPWKLHDPVHHAERSLRDAMDLKILQASKGLRIFGLDVYHGDIILLDAGARAGLVQRGLASEERVWIEFLDMQLLSSHSFGAVYRRTTQRCLWEVDLSESIAMPTWQSNDGTSTICLF</sequence>
<protein>
    <submittedName>
        <fullName evidence="1">Uncharacterized protein</fullName>
    </submittedName>
</protein>
<comment type="caution">
    <text evidence="1">The sequence shown here is derived from an EMBL/GenBank/DDBJ whole genome shotgun (WGS) entry which is preliminary data.</text>
</comment>
<keyword evidence="2" id="KW-1185">Reference proteome</keyword>
<dbReference type="Proteomes" id="UP001642464">
    <property type="component" value="Unassembled WGS sequence"/>
</dbReference>
<reference evidence="1 2" key="1">
    <citation type="submission" date="2024-02" db="EMBL/GenBank/DDBJ databases">
        <authorList>
            <person name="Chen Y."/>
            <person name="Shah S."/>
            <person name="Dougan E. K."/>
            <person name="Thang M."/>
            <person name="Chan C."/>
        </authorList>
    </citation>
    <scope>NUCLEOTIDE SEQUENCE [LARGE SCALE GENOMIC DNA]</scope>
</reference>
<accession>A0ABP0LP23</accession>
<organism evidence="1 2">
    <name type="scientific">Durusdinium trenchii</name>
    <dbReference type="NCBI Taxonomy" id="1381693"/>
    <lineage>
        <taxon>Eukaryota</taxon>
        <taxon>Sar</taxon>
        <taxon>Alveolata</taxon>
        <taxon>Dinophyceae</taxon>
        <taxon>Suessiales</taxon>
        <taxon>Symbiodiniaceae</taxon>
        <taxon>Durusdinium</taxon>
    </lineage>
</organism>
<name>A0ABP0LP23_9DINO</name>
<dbReference type="EMBL" id="CAXAMM010017335">
    <property type="protein sequence ID" value="CAK9040946.1"/>
    <property type="molecule type" value="Genomic_DNA"/>
</dbReference>
<gene>
    <name evidence="1" type="ORF">SCF082_LOCUS23722</name>
</gene>